<keyword evidence="2" id="KW-1185">Reference proteome</keyword>
<accession>A0ABQ5JEW1</accession>
<gene>
    <name evidence="1" type="ORF">LPAF129_02860</name>
</gene>
<dbReference type="Proteomes" id="UP001055149">
    <property type="component" value="Unassembled WGS sequence"/>
</dbReference>
<protein>
    <submittedName>
        <fullName evidence="1">Uncharacterized protein</fullName>
    </submittedName>
</protein>
<proteinExistence type="predicted"/>
<reference evidence="1" key="1">
    <citation type="journal article" date="2022" name="Int. J. Syst. Evol. Microbiol.">
        <title>A novel species of lactic acid bacteria, Ligilactobacillus pabuli sp. nov., isolated from alfalfa silage.</title>
        <authorList>
            <person name="Tohno M."/>
            <person name="Tanizawa Y."/>
            <person name="Sawada H."/>
            <person name="Sakamoto M."/>
            <person name="Ohkuma M."/>
            <person name="Kobayashi H."/>
        </authorList>
    </citation>
    <scope>NUCLEOTIDE SEQUENCE</scope>
    <source>
        <strain evidence="1">AF129</strain>
    </source>
</reference>
<evidence type="ECO:0000313" key="2">
    <source>
        <dbReference type="Proteomes" id="UP001055149"/>
    </source>
</evidence>
<dbReference type="EMBL" id="BQXH01000002">
    <property type="protein sequence ID" value="GKS80601.1"/>
    <property type="molecule type" value="Genomic_DNA"/>
</dbReference>
<evidence type="ECO:0000313" key="1">
    <source>
        <dbReference type="EMBL" id="GKS80601.1"/>
    </source>
</evidence>
<organism evidence="1 2">
    <name type="scientific">Ligilactobacillus pabuli</name>
    <dbReference type="NCBI Taxonomy" id="2886039"/>
    <lineage>
        <taxon>Bacteria</taxon>
        <taxon>Bacillati</taxon>
        <taxon>Bacillota</taxon>
        <taxon>Bacilli</taxon>
        <taxon>Lactobacillales</taxon>
        <taxon>Lactobacillaceae</taxon>
        <taxon>Ligilactobacillus</taxon>
    </lineage>
</organism>
<comment type="caution">
    <text evidence="1">The sequence shown here is derived from an EMBL/GenBank/DDBJ whole genome shotgun (WGS) entry which is preliminary data.</text>
</comment>
<name>A0ABQ5JEW1_9LACO</name>
<sequence>MAALVLTSLDFAPELNQLALTLPFFYPVVSSNADVNKLSATTYALCQSTSGCLAKICSI</sequence>